<dbReference type="SUPFAM" id="SSF160240">
    <property type="entry name" value="Cation efflux protein cytoplasmic domain-like"/>
    <property type="match status" value="1"/>
</dbReference>
<evidence type="ECO:0000256" key="6">
    <source>
        <dbReference type="SAM" id="Phobius"/>
    </source>
</evidence>
<feature type="transmembrane region" description="Helical" evidence="6">
    <location>
        <begin position="168"/>
        <end position="190"/>
    </location>
</feature>
<dbReference type="GO" id="GO:0008324">
    <property type="term" value="F:monoatomic cation transmembrane transporter activity"/>
    <property type="evidence" value="ECO:0007669"/>
    <property type="project" value="InterPro"/>
</dbReference>
<dbReference type="Proteomes" id="UP000004509">
    <property type="component" value="Unassembled WGS sequence"/>
</dbReference>
<feature type="transmembrane region" description="Helical" evidence="6">
    <location>
        <begin position="128"/>
        <end position="147"/>
    </location>
</feature>
<dbReference type="InterPro" id="IPR050291">
    <property type="entry name" value="CDF_Transporter"/>
</dbReference>
<dbReference type="InterPro" id="IPR027470">
    <property type="entry name" value="Cation_efflux_CTD"/>
</dbReference>
<name>C8PQX6_9SPIR</name>
<dbReference type="eggNOG" id="COG0053">
    <property type="taxonomic scope" value="Bacteria"/>
</dbReference>
<dbReference type="PANTHER" id="PTHR43840:SF50">
    <property type="entry name" value="MANGANESE EFFLUX SYSTEM PROTEIN MNES"/>
    <property type="match status" value="1"/>
</dbReference>
<evidence type="ECO:0000259" key="7">
    <source>
        <dbReference type="Pfam" id="PF01545"/>
    </source>
</evidence>
<dbReference type="Pfam" id="PF01545">
    <property type="entry name" value="Cation_efflux"/>
    <property type="match status" value="1"/>
</dbReference>
<comment type="subcellular location">
    <subcellularLocation>
        <location evidence="1">Membrane</location>
        <topology evidence="1">Multi-pass membrane protein</topology>
    </subcellularLocation>
</comment>
<evidence type="ECO:0000256" key="2">
    <source>
        <dbReference type="ARBA" id="ARBA00022448"/>
    </source>
</evidence>
<evidence type="ECO:0000256" key="5">
    <source>
        <dbReference type="ARBA" id="ARBA00023136"/>
    </source>
</evidence>
<dbReference type="EMBL" id="ACYH01000040">
    <property type="protein sequence ID" value="EEV20188.1"/>
    <property type="molecule type" value="Genomic_DNA"/>
</dbReference>
<keyword evidence="2" id="KW-0813">Transport</keyword>
<evidence type="ECO:0000256" key="4">
    <source>
        <dbReference type="ARBA" id="ARBA00022989"/>
    </source>
</evidence>
<organism evidence="9 10">
    <name type="scientific">Treponema vincentii ATCC 35580</name>
    <dbReference type="NCBI Taxonomy" id="596324"/>
    <lineage>
        <taxon>Bacteria</taxon>
        <taxon>Pseudomonadati</taxon>
        <taxon>Spirochaetota</taxon>
        <taxon>Spirochaetia</taxon>
        <taxon>Spirochaetales</taxon>
        <taxon>Treponemataceae</taxon>
        <taxon>Treponema</taxon>
    </lineage>
</organism>
<dbReference type="NCBIfam" id="TIGR01297">
    <property type="entry name" value="CDF"/>
    <property type="match status" value="1"/>
</dbReference>
<dbReference type="Pfam" id="PF16916">
    <property type="entry name" value="ZT_dimer"/>
    <property type="match status" value="1"/>
</dbReference>
<dbReference type="AlphaFoldDB" id="C8PQX6"/>
<dbReference type="InterPro" id="IPR002524">
    <property type="entry name" value="Cation_efflux"/>
</dbReference>
<dbReference type="OrthoDB" id="9806522at2"/>
<dbReference type="InterPro" id="IPR027469">
    <property type="entry name" value="Cation_efflux_TMD_sf"/>
</dbReference>
<dbReference type="SUPFAM" id="SSF161111">
    <property type="entry name" value="Cation efflux protein transmembrane domain-like"/>
    <property type="match status" value="1"/>
</dbReference>
<feature type="transmembrane region" description="Helical" evidence="6">
    <location>
        <begin position="24"/>
        <end position="50"/>
    </location>
</feature>
<dbReference type="PANTHER" id="PTHR43840">
    <property type="entry name" value="MITOCHONDRIAL METAL TRANSPORTER 1-RELATED"/>
    <property type="match status" value="1"/>
</dbReference>
<feature type="domain" description="Cation efflux protein cytoplasmic" evidence="8">
    <location>
        <begin position="228"/>
        <end position="303"/>
    </location>
</feature>
<sequence length="323" mass="35289">MERTDQNTAVQQDTRTKIVRTASFIALGGNLLLCVLKLTVGFITGSLAVLGDGIDTATDVGIAVMAVLVSFIINKPSDSRYPWGRQRAETIASMVLAFIIMFAGIQLFIASINKLIQIYKGEVLPMPQRIAIIVTAVSIAGKLLLALNQYLLGKKARSLMILTNARNMVNDIVISSSVLIGFIISLLFHAPYFDPLVALLVSCLIIKSAITLFIELNVELMDGNTNKQLYEQLFGAVATIPGVKNPHRARIRKMANLWDIDLDIEVDGSMPVSEAHIIAEKTSLVIRNTLGNVYDIVIHVEPYNSDRDGECYGLSLEDIGGTE</sequence>
<feature type="domain" description="Cation efflux protein transmembrane" evidence="7">
    <location>
        <begin position="24"/>
        <end position="221"/>
    </location>
</feature>
<dbReference type="RefSeq" id="WP_006188982.1">
    <property type="nucleotide sequence ID" value="NZ_ACYH01000040.1"/>
</dbReference>
<evidence type="ECO:0000313" key="10">
    <source>
        <dbReference type="Proteomes" id="UP000004509"/>
    </source>
</evidence>
<comment type="caution">
    <text evidence="9">The sequence shown here is derived from an EMBL/GenBank/DDBJ whole genome shotgun (WGS) entry which is preliminary data.</text>
</comment>
<dbReference type="STRING" id="596324.TREVI0001_2351"/>
<gene>
    <name evidence="9" type="ORF">TREVI0001_2351</name>
</gene>
<keyword evidence="5 6" id="KW-0472">Membrane</keyword>
<dbReference type="InterPro" id="IPR036837">
    <property type="entry name" value="Cation_efflux_CTD_sf"/>
</dbReference>
<feature type="transmembrane region" description="Helical" evidence="6">
    <location>
        <begin position="94"/>
        <end position="116"/>
    </location>
</feature>
<dbReference type="Gene3D" id="1.20.1510.10">
    <property type="entry name" value="Cation efflux protein transmembrane domain"/>
    <property type="match status" value="1"/>
</dbReference>
<evidence type="ECO:0000256" key="3">
    <source>
        <dbReference type="ARBA" id="ARBA00022692"/>
    </source>
</evidence>
<keyword evidence="4 6" id="KW-1133">Transmembrane helix</keyword>
<evidence type="ECO:0000259" key="8">
    <source>
        <dbReference type="Pfam" id="PF16916"/>
    </source>
</evidence>
<accession>C8PQX6</accession>
<feature type="transmembrane region" description="Helical" evidence="6">
    <location>
        <begin position="196"/>
        <end position="218"/>
    </location>
</feature>
<proteinExistence type="predicted"/>
<evidence type="ECO:0000256" key="1">
    <source>
        <dbReference type="ARBA" id="ARBA00004141"/>
    </source>
</evidence>
<dbReference type="InterPro" id="IPR058533">
    <property type="entry name" value="Cation_efflux_TM"/>
</dbReference>
<protein>
    <submittedName>
        <fullName evidence="9">Cation diffusion facilitator family transporter</fullName>
    </submittedName>
</protein>
<reference evidence="9 10" key="1">
    <citation type="submission" date="2009-07" db="EMBL/GenBank/DDBJ databases">
        <authorList>
            <person name="Madupu R."/>
            <person name="Sebastian Y."/>
            <person name="Durkin A.S."/>
            <person name="Torralba M."/>
            <person name="Methe B."/>
            <person name="Sutton G.G."/>
            <person name="Strausberg R.L."/>
            <person name="Nelson K.E."/>
        </authorList>
    </citation>
    <scope>NUCLEOTIDE SEQUENCE [LARGE SCALE GENOMIC DNA]</scope>
    <source>
        <strain evidence="9 10">ATCC 35580</strain>
    </source>
</reference>
<evidence type="ECO:0000313" key="9">
    <source>
        <dbReference type="EMBL" id="EEV20188.1"/>
    </source>
</evidence>
<dbReference type="GO" id="GO:0016020">
    <property type="term" value="C:membrane"/>
    <property type="evidence" value="ECO:0007669"/>
    <property type="project" value="UniProtKB-SubCell"/>
</dbReference>
<feature type="transmembrane region" description="Helical" evidence="6">
    <location>
        <begin position="56"/>
        <end position="73"/>
    </location>
</feature>
<dbReference type="Gene3D" id="3.30.70.1350">
    <property type="entry name" value="Cation efflux protein, cytoplasmic domain"/>
    <property type="match status" value="1"/>
</dbReference>
<keyword evidence="3 6" id="KW-0812">Transmembrane</keyword>